<evidence type="ECO:0000313" key="3">
    <source>
        <dbReference type="Proteomes" id="UP000760494"/>
    </source>
</evidence>
<accession>A0A5Q3DGF2</accession>
<sequence>MEGIGSVVEQHSRWGRNSSRNREPVGKGQSRCRRRETRRRVTEEMALDESRFKVASRWFENAPGDETIMVVSGERKSYRRIEAKARSMRHQLFVEEEGVVRRLISQLLLLSLNLIISLWPPYLIVKIIKAKRRVKKKKTDPLKKGIVKEKSCEKRAIPQWNTQTGARERHRDNTNTHSTDPVITGEQAPSRYLASCCRIVVIPTWDHPAHFHKRHSRIRFTHTERNTNRDDRESEMKGQRSGPSHRVQATFFDFLSSLTVSQCLSLSLNTNTKTNTRRDPSFNALHTFINLYFLSFCREQFNLTPSVRSPSANLSLNHITFCEFSLRFLTLIQNSLGTVGASNRVTSICDASTVIVSASYDNSQGALEVDLCRLHLSRRGVSPFKIWIRSIPCPGVKESISRCVTVAFGQQDGIY</sequence>
<feature type="region of interest" description="Disordered" evidence="1">
    <location>
        <begin position="161"/>
        <end position="184"/>
    </location>
</feature>
<evidence type="ECO:0000313" key="2">
    <source>
        <dbReference type="EMBL" id="VTT59704.1"/>
    </source>
</evidence>
<organism evidence="2 3">
    <name type="scientific">Fusarium fujikuroi</name>
    <name type="common">Bakanae and foot rot disease fungus</name>
    <name type="synonym">Gibberella fujikuroi</name>
    <dbReference type="NCBI Taxonomy" id="5127"/>
    <lineage>
        <taxon>Eukaryota</taxon>
        <taxon>Fungi</taxon>
        <taxon>Dikarya</taxon>
        <taxon>Ascomycota</taxon>
        <taxon>Pezizomycotina</taxon>
        <taxon>Sordariomycetes</taxon>
        <taxon>Hypocreomycetidae</taxon>
        <taxon>Hypocreales</taxon>
        <taxon>Nectriaceae</taxon>
        <taxon>Fusarium</taxon>
        <taxon>Fusarium fujikuroi species complex</taxon>
    </lineage>
</organism>
<evidence type="ECO:0000256" key="1">
    <source>
        <dbReference type="SAM" id="MobiDB-lite"/>
    </source>
</evidence>
<feature type="region of interest" description="Disordered" evidence="1">
    <location>
        <begin position="221"/>
        <end position="244"/>
    </location>
</feature>
<feature type="compositionally biased region" description="Basic and acidic residues" evidence="1">
    <location>
        <begin position="221"/>
        <end position="238"/>
    </location>
</feature>
<dbReference type="EMBL" id="CABFJX010000035">
    <property type="protein sequence ID" value="VTT59704.1"/>
    <property type="molecule type" value="Genomic_DNA"/>
</dbReference>
<gene>
    <name evidence="2" type="ORF">C2S_3962</name>
</gene>
<reference evidence="2" key="1">
    <citation type="submission" date="2019-05" db="EMBL/GenBank/DDBJ databases">
        <authorList>
            <person name="Piombo E."/>
        </authorList>
    </citation>
    <scope>NUCLEOTIDE SEQUENCE</scope>
    <source>
        <strain evidence="2">C2S</strain>
    </source>
</reference>
<comment type="caution">
    <text evidence="2">The sequence shown here is derived from an EMBL/GenBank/DDBJ whole genome shotgun (WGS) entry which is preliminary data.</text>
</comment>
<dbReference type="AlphaFoldDB" id="A0A5Q3DGF2"/>
<dbReference type="Proteomes" id="UP000760494">
    <property type="component" value="Unassembled WGS sequence"/>
</dbReference>
<proteinExistence type="predicted"/>
<protein>
    <submittedName>
        <fullName evidence="2">Uncharacterized protein</fullName>
    </submittedName>
</protein>
<feature type="region of interest" description="Disordered" evidence="1">
    <location>
        <begin position="1"/>
        <end position="37"/>
    </location>
</feature>
<name>A0A5Q3DGF2_FUSFU</name>